<comment type="catalytic activity">
    <reaction evidence="8">
        <text>Mo-molybdopterin + GTP + H(+) = Mo-molybdopterin guanine dinucleotide + diphosphate</text>
        <dbReference type="Rhea" id="RHEA:34243"/>
        <dbReference type="ChEBI" id="CHEBI:15378"/>
        <dbReference type="ChEBI" id="CHEBI:33019"/>
        <dbReference type="ChEBI" id="CHEBI:37565"/>
        <dbReference type="ChEBI" id="CHEBI:71302"/>
        <dbReference type="ChEBI" id="CHEBI:71310"/>
        <dbReference type="EC" id="2.7.7.77"/>
    </reaction>
</comment>
<organism evidence="10 11">
    <name type="scientific">Methanogenium organophilum</name>
    <dbReference type="NCBI Taxonomy" id="2199"/>
    <lineage>
        <taxon>Archaea</taxon>
        <taxon>Methanobacteriati</taxon>
        <taxon>Methanobacteriota</taxon>
        <taxon>Stenosarchaea group</taxon>
        <taxon>Methanomicrobia</taxon>
        <taxon>Methanomicrobiales</taxon>
        <taxon>Methanomicrobiaceae</taxon>
        <taxon>Methanogenium</taxon>
    </lineage>
</organism>
<evidence type="ECO:0000256" key="3">
    <source>
        <dbReference type="ARBA" id="ARBA00022723"/>
    </source>
</evidence>
<feature type="binding site" evidence="8">
    <location>
        <position position="24"/>
    </location>
    <ligand>
        <name>GTP</name>
        <dbReference type="ChEBI" id="CHEBI:37565"/>
    </ligand>
</feature>
<dbReference type="CDD" id="cd02503">
    <property type="entry name" value="MobA"/>
    <property type="match status" value="1"/>
</dbReference>
<dbReference type="GO" id="GO:0005737">
    <property type="term" value="C:cytoplasm"/>
    <property type="evidence" value="ECO:0007669"/>
    <property type="project" value="UniProtKB-SubCell"/>
</dbReference>
<dbReference type="GeneID" id="76835322"/>
<feature type="binding site" evidence="8">
    <location>
        <position position="102"/>
    </location>
    <ligand>
        <name>Mg(2+)</name>
        <dbReference type="ChEBI" id="CHEBI:18420"/>
    </ligand>
</feature>
<name>A0A9X9T801_METOG</name>
<keyword evidence="2 8" id="KW-0808">Transferase</keyword>
<evidence type="ECO:0000259" key="9">
    <source>
        <dbReference type="Pfam" id="PF12804"/>
    </source>
</evidence>
<evidence type="ECO:0000256" key="5">
    <source>
        <dbReference type="ARBA" id="ARBA00022842"/>
    </source>
</evidence>
<evidence type="ECO:0000313" key="10">
    <source>
        <dbReference type="EMBL" id="WAI00642.1"/>
    </source>
</evidence>
<comment type="function">
    <text evidence="8">Transfers a GMP moiety from GTP to Mo-molybdopterin (Mo-MPT) cofactor (Moco or molybdenum cofactor) to form Mo-molybdopterin guanine dinucleotide (Mo-MGD) cofactor.</text>
</comment>
<dbReference type="PANTHER" id="PTHR19136">
    <property type="entry name" value="MOLYBDENUM COFACTOR GUANYLYLTRANSFERASE"/>
    <property type="match status" value="1"/>
</dbReference>
<dbReference type="PANTHER" id="PTHR19136:SF81">
    <property type="entry name" value="MOLYBDENUM COFACTOR GUANYLYLTRANSFERASE"/>
    <property type="match status" value="1"/>
</dbReference>
<dbReference type="KEGG" id="mou:OU421_09430"/>
<keyword evidence="5 8" id="KW-0460">Magnesium</keyword>
<dbReference type="RefSeq" id="WP_268185847.1">
    <property type="nucleotide sequence ID" value="NZ_CP113361.1"/>
</dbReference>
<dbReference type="GO" id="GO:0006777">
    <property type="term" value="P:Mo-molybdopterin cofactor biosynthetic process"/>
    <property type="evidence" value="ECO:0007669"/>
    <property type="project" value="UniProtKB-KW"/>
</dbReference>
<proteinExistence type="inferred from homology"/>
<comment type="similarity">
    <text evidence="8">Belongs to the MobA family.</text>
</comment>
<dbReference type="EC" id="2.7.7.77" evidence="8"/>
<accession>A0A9X9T801</accession>
<dbReference type="GO" id="GO:0061603">
    <property type="term" value="F:molybdenum cofactor guanylyltransferase activity"/>
    <property type="evidence" value="ECO:0007669"/>
    <property type="project" value="UniProtKB-EC"/>
</dbReference>
<feature type="domain" description="MobA-like NTP transferase" evidence="9">
    <location>
        <begin position="8"/>
        <end position="161"/>
    </location>
</feature>
<dbReference type="InterPro" id="IPR029044">
    <property type="entry name" value="Nucleotide-diphossugar_trans"/>
</dbReference>
<dbReference type="InterPro" id="IPR025877">
    <property type="entry name" value="MobA-like_NTP_Trfase"/>
</dbReference>
<evidence type="ECO:0000256" key="6">
    <source>
        <dbReference type="ARBA" id="ARBA00023134"/>
    </source>
</evidence>
<dbReference type="AlphaFoldDB" id="A0A9X9T801"/>
<dbReference type="GO" id="GO:0046872">
    <property type="term" value="F:metal ion binding"/>
    <property type="evidence" value="ECO:0007669"/>
    <property type="project" value="UniProtKB-KW"/>
</dbReference>
<feature type="binding site" evidence="8">
    <location>
        <begin position="11"/>
        <end position="13"/>
    </location>
    <ligand>
        <name>GTP</name>
        <dbReference type="ChEBI" id="CHEBI:37565"/>
    </ligand>
</feature>
<feature type="binding site" evidence="8">
    <location>
        <position position="73"/>
    </location>
    <ligand>
        <name>GTP</name>
        <dbReference type="ChEBI" id="CHEBI:37565"/>
    </ligand>
</feature>
<comment type="subcellular location">
    <subcellularLocation>
        <location evidence="8">Cytoplasm</location>
    </subcellularLocation>
</comment>
<comment type="domain">
    <text evidence="8">The N-terminal domain determines nucleotide recognition and specific binding, while the C-terminal domain determines the specific binding to the target protein.</text>
</comment>
<comment type="cofactor">
    <cofactor evidence="8">
        <name>Mg(2+)</name>
        <dbReference type="ChEBI" id="CHEBI:18420"/>
    </cofactor>
</comment>
<evidence type="ECO:0000256" key="2">
    <source>
        <dbReference type="ARBA" id="ARBA00022679"/>
    </source>
</evidence>
<dbReference type="Pfam" id="PF12804">
    <property type="entry name" value="NTP_transf_3"/>
    <property type="match status" value="1"/>
</dbReference>
<sequence>MKILMRSGIILAGGEARRAGGREKYFFSHCGATFISLLVSTLNEIVDEVIIVVRDTDQCHRFSEIAGVRVVPDRHKGRGPVGGIHAGVCEAEGDFLFAVACDMPCVSGDVIDYLFHAAEGFDAAIPRWENGMTEPLHAVYRRQALVRRFAGTEARSMRDLMSGLSVNYVDCDLLRRFDPELLTFTNINNEEDYIRLRAVYPEE</sequence>
<comment type="caution">
    <text evidence="8">Lacks conserved residue(s) required for the propagation of feature annotation.</text>
</comment>
<keyword evidence="7 8" id="KW-0501">Molybdenum cofactor biosynthesis</keyword>
<evidence type="ECO:0000313" key="11">
    <source>
        <dbReference type="Proteomes" id="UP001163096"/>
    </source>
</evidence>
<dbReference type="HAMAP" id="MF_00316">
    <property type="entry name" value="MobA"/>
    <property type="match status" value="1"/>
</dbReference>
<evidence type="ECO:0000256" key="7">
    <source>
        <dbReference type="ARBA" id="ARBA00023150"/>
    </source>
</evidence>
<dbReference type="InterPro" id="IPR013482">
    <property type="entry name" value="Molybde_CF_guanTrfase"/>
</dbReference>
<dbReference type="Gene3D" id="3.90.550.10">
    <property type="entry name" value="Spore Coat Polysaccharide Biosynthesis Protein SpsA, Chain A"/>
    <property type="match status" value="1"/>
</dbReference>
<protein>
    <recommendedName>
        <fullName evidence="8">Probable molybdenum cofactor guanylyltransferase</fullName>
        <shortName evidence="8">MoCo guanylyltransferase</shortName>
        <ecNumber evidence="8">2.7.7.77</ecNumber>
    </recommendedName>
    <alternativeName>
        <fullName evidence="8">GTP:molybdopterin guanylyltransferase</fullName>
    </alternativeName>
    <alternativeName>
        <fullName evidence="8">Mo-MPT guanylyltransferase</fullName>
    </alternativeName>
    <alternativeName>
        <fullName evidence="8">Molybdopterin guanylyltransferase</fullName>
    </alternativeName>
    <alternativeName>
        <fullName evidence="8">Molybdopterin-guanine dinucleotide synthase</fullName>
        <shortName evidence="8">MGD synthase</shortName>
    </alternativeName>
</protein>
<keyword evidence="11" id="KW-1185">Reference proteome</keyword>
<dbReference type="GO" id="GO:0005525">
    <property type="term" value="F:GTP binding"/>
    <property type="evidence" value="ECO:0007669"/>
    <property type="project" value="UniProtKB-UniRule"/>
</dbReference>
<evidence type="ECO:0000256" key="8">
    <source>
        <dbReference type="HAMAP-Rule" id="MF_00316"/>
    </source>
</evidence>
<dbReference type="SUPFAM" id="SSF53448">
    <property type="entry name" value="Nucleotide-diphospho-sugar transferases"/>
    <property type="match status" value="1"/>
</dbReference>
<reference evidence="10" key="1">
    <citation type="submission" date="2022-11" db="EMBL/GenBank/DDBJ databases">
        <title>Complete genome sequence of Methanogenium organophilum DSM 3596.</title>
        <authorList>
            <person name="Chen S.-C."/>
            <person name="Lai S.-J."/>
            <person name="You Y.-T."/>
        </authorList>
    </citation>
    <scope>NUCLEOTIDE SEQUENCE</scope>
    <source>
        <strain evidence="10">DSM 3596</strain>
    </source>
</reference>
<keyword evidence="4 8" id="KW-0547">Nucleotide-binding</keyword>
<keyword evidence="10" id="KW-0548">Nucleotidyltransferase</keyword>
<keyword evidence="6 8" id="KW-0342">GTP-binding</keyword>
<keyword evidence="3 8" id="KW-0479">Metal-binding</keyword>
<evidence type="ECO:0000256" key="4">
    <source>
        <dbReference type="ARBA" id="ARBA00022741"/>
    </source>
</evidence>
<keyword evidence="1 8" id="KW-0963">Cytoplasm</keyword>
<dbReference type="EMBL" id="CP113361">
    <property type="protein sequence ID" value="WAI00642.1"/>
    <property type="molecule type" value="Genomic_DNA"/>
</dbReference>
<feature type="binding site" evidence="8">
    <location>
        <position position="102"/>
    </location>
    <ligand>
        <name>GTP</name>
        <dbReference type="ChEBI" id="CHEBI:37565"/>
    </ligand>
</feature>
<gene>
    <name evidence="8" type="primary">mobA</name>
    <name evidence="10" type="ORF">OU421_09430</name>
</gene>
<dbReference type="Proteomes" id="UP001163096">
    <property type="component" value="Chromosome"/>
</dbReference>
<evidence type="ECO:0000256" key="1">
    <source>
        <dbReference type="ARBA" id="ARBA00022490"/>
    </source>
</evidence>